<dbReference type="RefSeq" id="XP_062792984.1">
    <property type="nucleotide sequence ID" value="XM_062936933.1"/>
</dbReference>
<keyword evidence="2" id="KW-0812">Transmembrane</keyword>
<keyword evidence="2" id="KW-0472">Membrane</keyword>
<proteinExistence type="predicted"/>
<sequence>MSREKQPDLESGFPDEPDQQKSQQSNSPTRPTDYFNYYPPLLILILEILVWVILALLCFTAPNGGLSAVFKDGSSYIGVLRKCSDSSCDPYMVSGSSSSISSPSSSSTSSPSSLTSSSDTTDSTTESIKSLIEKRDLSSFDLANFFLSTGLATLACFWLMSYTLLFILIRYFSSSLPNNNPSSTPKKDEISLFSFKRENMRNIIKMLKKFAWRSGRIFTFVLTFIILGIAGDCTLKLFTVTGGKGIGMGIILLWITFILLILINLLEMNRNCIRRKADLTIWGFRCLQLPKHKSRMIRKWQEHDKKLGDPEYNEKEAMDAQDSWSGGSHSNSRTRGDKNNRRSNNDDYDNVPL</sequence>
<feature type="compositionally biased region" description="Basic and acidic residues" evidence="1">
    <location>
        <begin position="308"/>
        <end position="318"/>
    </location>
</feature>
<protein>
    <submittedName>
        <fullName evidence="3">Uncharacterized protein</fullName>
    </submittedName>
</protein>
<feature type="transmembrane region" description="Helical" evidence="2">
    <location>
        <begin position="145"/>
        <end position="169"/>
    </location>
</feature>
<evidence type="ECO:0000313" key="3">
    <source>
        <dbReference type="EMBL" id="WRT68244.1"/>
    </source>
</evidence>
<dbReference type="EMBL" id="CP141887">
    <property type="protein sequence ID" value="WRT68244.1"/>
    <property type="molecule type" value="Genomic_DNA"/>
</dbReference>
<keyword evidence="4" id="KW-1185">Reference proteome</keyword>
<keyword evidence="2" id="KW-1133">Transmembrane helix</keyword>
<feature type="compositionally biased region" description="Polar residues" evidence="1">
    <location>
        <begin position="322"/>
        <end position="333"/>
    </location>
</feature>
<accession>A0ABZ1D2I7</accession>
<feature type="region of interest" description="Disordered" evidence="1">
    <location>
        <begin position="308"/>
        <end position="353"/>
    </location>
</feature>
<feature type="transmembrane region" description="Helical" evidence="2">
    <location>
        <begin position="41"/>
        <end position="62"/>
    </location>
</feature>
<feature type="transmembrane region" description="Helical" evidence="2">
    <location>
        <begin position="245"/>
        <end position="266"/>
    </location>
</feature>
<organism evidence="3 4">
    <name type="scientific">Kwoniella shivajii</name>
    <dbReference type="NCBI Taxonomy" id="564305"/>
    <lineage>
        <taxon>Eukaryota</taxon>
        <taxon>Fungi</taxon>
        <taxon>Dikarya</taxon>
        <taxon>Basidiomycota</taxon>
        <taxon>Agaricomycotina</taxon>
        <taxon>Tremellomycetes</taxon>
        <taxon>Tremellales</taxon>
        <taxon>Cryptococcaceae</taxon>
        <taxon>Kwoniella</taxon>
    </lineage>
</organism>
<name>A0ABZ1D2I7_9TREE</name>
<feature type="region of interest" description="Disordered" evidence="1">
    <location>
        <begin position="1"/>
        <end position="31"/>
    </location>
</feature>
<feature type="region of interest" description="Disordered" evidence="1">
    <location>
        <begin position="95"/>
        <end position="123"/>
    </location>
</feature>
<reference evidence="3 4" key="1">
    <citation type="submission" date="2024-01" db="EMBL/GenBank/DDBJ databases">
        <title>Comparative genomics of Cryptococcus and Kwoniella reveals pathogenesis evolution and contrasting modes of karyotype evolution via chromosome fusion or intercentromeric recombination.</title>
        <authorList>
            <person name="Coelho M.A."/>
            <person name="David-Palma M."/>
            <person name="Shea T."/>
            <person name="Bowers K."/>
            <person name="McGinley-Smith S."/>
            <person name="Mohammad A.W."/>
            <person name="Gnirke A."/>
            <person name="Yurkov A.M."/>
            <person name="Nowrousian M."/>
            <person name="Sun S."/>
            <person name="Cuomo C.A."/>
            <person name="Heitman J."/>
        </authorList>
    </citation>
    <scope>NUCLEOTIDE SEQUENCE [LARGE SCALE GENOMIC DNA]</scope>
    <source>
        <strain evidence="3">CBS 11374</strain>
    </source>
</reference>
<evidence type="ECO:0000256" key="2">
    <source>
        <dbReference type="SAM" id="Phobius"/>
    </source>
</evidence>
<evidence type="ECO:0000256" key="1">
    <source>
        <dbReference type="SAM" id="MobiDB-lite"/>
    </source>
</evidence>
<dbReference type="GeneID" id="87957351"/>
<dbReference type="Proteomes" id="UP001329825">
    <property type="component" value="Chromosome 7"/>
</dbReference>
<feature type="transmembrane region" description="Helical" evidence="2">
    <location>
        <begin position="217"/>
        <end position="239"/>
    </location>
</feature>
<feature type="compositionally biased region" description="Polar residues" evidence="1">
    <location>
        <begin position="20"/>
        <end position="30"/>
    </location>
</feature>
<evidence type="ECO:0000313" key="4">
    <source>
        <dbReference type="Proteomes" id="UP001329825"/>
    </source>
</evidence>
<feature type="compositionally biased region" description="Basic and acidic residues" evidence="1">
    <location>
        <begin position="334"/>
        <end position="345"/>
    </location>
</feature>
<gene>
    <name evidence="3" type="ORF">IL334_005220</name>
</gene>